<accession>A0A6M5Z051</accession>
<dbReference type="KEGG" id="ftj:FTUN_7390"/>
<organism evidence="1 2">
    <name type="scientific">Frigoriglobus tundricola</name>
    <dbReference type="NCBI Taxonomy" id="2774151"/>
    <lineage>
        <taxon>Bacteria</taxon>
        <taxon>Pseudomonadati</taxon>
        <taxon>Planctomycetota</taxon>
        <taxon>Planctomycetia</taxon>
        <taxon>Gemmatales</taxon>
        <taxon>Gemmataceae</taxon>
        <taxon>Frigoriglobus</taxon>
    </lineage>
</organism>
<dbReference type="Proteomes" id="UP000503447">
    <property type="component" value="Chromosome"/>
</dbReference>
<protein>
    <submittedName>
        <fullName evidence="1">Uncharacterized protein</fullName>
    </submittedName>
</protein>
<dbReference type="AlphaFoldDB" id="A0A6M5Z051"/>
<sequence>MGKDVAELAECPLGLSNRGGNLGVRAAYSQDVRGIHCRPICVRHPVRLSSPNE</sequence>
<proteinExistence type="predicted"/>
<evidence type="ECO:0000313" key="2">
    <source>
        <dbReference type="Proteomes" id="UP000503447"/>
    </source>
</evidence>
<keyword evidence="2" id="KW-1185">Reference proteome</keyword>
<reference evidence="2" key="1">
    <citation type="submission" date="2020-05" db="EMBL/GenBank/DDBJ databases">
        <title>Frigoriglobus tundricola gen. nov., sp. nov., a psychrotolerant cellulolytic planctomycete of the family Gemmataceae with two divergent copies of 16S rRNA gene.</title>
        <authorList>
            <person name="Kulichevskaya I.S."/>
            <person name="Ivanova A.A."/>
            <person name="Naumoff D.G."/>
            <person name="Beletsky A.V."/>
            <person name="Rijpstra W.I.C."/>
            <person name="Sinninghe Damste J.S."/>
            <person name="Mardanov A.V."/>
            <person name="Ravin N.V."/>
            <person name="Dedysh S.N."/>
        </authorList>
    </citation>
    <scope>NUCLEOTIDE SEQUENCE [LARGE SCALE GENOMIC DNA]</scope>
    <source>
        <strain evidence="2">PL17</strain>
    </source>
</reference>
<gene>
    <name evidence="1" type="ORF">FTUN_7390</name>
</gene>
<evidence type="ECO:0000313" key="1">
    <source>
        <dbReference type="EMBL" id="QJW99767.1"/>
    </source>
</evidence>
<dbReference type="EMBL" id="CP053452">
    <property type="protein sequence ID" value="QJW99767.1"/>
    <property type="molecule type" value="Genomic_DNA"/>
</dbReference>
<name>A0A6M5Z051_9BACT</name>